<protein>
    <submittedName>
        <fullName evidence="1">Uncharacterized protein</fullName>
    </submittedName>
</protein>
<evidence type="ECO:0000313" key="1">
    <source>
        <dbReference type="EMBL" id="MDQ8748388.1"/>
    </source>
</evidence>
<proteinExistence type="predicted"/>
<dbReference type="Proteomes" id="UP001239265">
    <property type="component" value="Unassembled WGS sequence"/>
</dbReference>
<reference evidence="1 2" key="1">
    <citation type="submission" date="2023-06" db="EMBL/GenBank/DDBJ databases">
        <title>Nosocomial Elizabethkingia miricola genome.</title>
        <authorList>
            <person name="Morgado S."/>
            <person name="Fonseca E."/>
            <person name="Freitas F."/>
            <person name="Vicente A.C."/>
        </authorList>
    </citation>
    <scope>NUCLEOTIDE SEQUENCE [LARGE SCALE GENOMIC DNA]</scope>
    <source>
        <strain evidence="1 2">EM15</strain>
    </source>
</reference>
<evidence type="ECO:0000313" key="2">
    <source>
        <dbReference type="Proteomes" id="UP001239265"/>
    </source>
</evidence>
<dbReference type="EMBL" id="JAUCQJ010000002">
    <property type="protein sequence ID" value="MDQ8748388.1"/>
    <property type="molecule type" value="Genomic_DNA"/>
</dbReference>
<dbReference type="RefSeq" id="WP_309046336.1">
    <property type="nucleotide sequence ID" value="NZ_JAUCQJ010000002.1"/>
</dbReference>
<sequence>MKNLVSTAKEQAVINIIADHLFHDRIYDGIHTILNAFAPNETDHSLQGVYNGIDNAFALMDIVDEALCGELTDIFYNTTCEPHEIRTVNELAEVIYYSWLKFIKDYYTVKKASQYERINKNTRQRRSIRRVCS</sequence>
<organism evidence="1 2">
    <name type="scientific">Elizabethkingia miricola</name>
    <name type="common">Chryseobacterium miricola</name>
    <dbReference type="NCBI Taxonomy" id="172045"/>
    <lineage>
        <taxon>Bacteria</taxon>
        <taxon>Pseudomonadati</taxon>
        <taxon>Bacteroidota</taxon>
        <taxon>Flavobacteriia</taxon>
        <taxon>Flavobacteriales</taxon>
        <taxon>Weeksellaceae</taxon>
        <taxon>Elizabethkingia</taxon>
    </lineage>
</organism>
<name>A0ABD5B3G8_ELIMR</name>
<dbReference type="AlphaFoldDB" id="A0ABD5B3G8"/>
<comment type="caution">
    <text evidence="1">The sequence shown here is derived from an EMBL/GenBank/DDBJ whole genome shotgun (WGS) entry which is preliminary data.</text>
</comment>
<gene>
    <name evidence="1" type="ORF">QT385_07045</name>
</gene>
<accession>A0ABD5B3G8</accession>